<sequence>MNYGRNNLVGTEGKENFGIDGTRPNNDEDSSQSSEGVPRKKFAGPVVTERDGSALTDNEGFITQFPRPILFCNDLFPKEVSQEVKVSTVLKSSQYKVNGKYDKIFAQMIGSLEEKLTGGNLMKTRKPRSVKTVNTWKVAVGDSKYFLEEIRKEVKELETESDGNFIDKYLELYHEGTQLPSTVWKSSCRCITIEGSTNILQAFCWIERIYNLYLYAGAGLIVKDLKYTYFQALYEEVNGRVSLVCKGSVETFYFNKQLKETLLENDENLKVHESILADIKRKFRKKKETGGNSDGNNT</sequence>
<dbReference type="Proteomes" id="UP000035680">
    <property type="component" value="Unassembled WGS sequence"/>
</dbReference>
<evidence type="ECO:0000313" key="2">
    <source>
        <dbReference type="Proteomes" id="UP000035680"/>
    </source>
</evidence>
<dbReference type="AlphaFoldDB" id="A0A0K0F2Z4"/>
<reference evidence="2" key="1">
    <citation type="submission" date="2014-07" db="EMBL/GenBank/DDBJ databases">
        <authorList>
            <person name="Martin A.A"/>
            <person name="De Silva N."/>
        </authorList>
    </citation>
    <scope>NUCLEOTIDE SEQUENCE</scope>
</reference>
<evidence type="ECO:0000313" key="3">
    <source>
        <dbReference type="WBParaSite" id="SVE_0317400.1"/>
    </source>
</evidence>
<reference evidence="3" key="2">
    <citation type="submission" date="2015-08" db="UniProtKB">
        <authorList>
            <consortium name="WormBaseParasite"/>
        </authorList>
    </citation>
    <scope>IDENTIFICATION</scope>
</reference>
<feature type="region of interest" description="Disordered" evidence="1">
    <location>
        <begin position="1"/>
        <end position="46"/>
    </location>
</feature>
<dbReference type="WBParaSite" id="SVE_0317400.1">
    <property type="protein sequence ID" value="SVE_0317400.1"/>
    <property type="gene ID" value="SVE_0317400"/>
</dbReference>
<organism evidence="2 3">
    <name type="scientific">Strongyloides venezuelensis</name>
    <name type="common">Threadworm</name>
    <dbReference type="NCBI Taxonomy" id="75913"/>
    <lineage>
        <taxon>Eukaryota</taxon>
        <taxon>Metazoa</taxon>
        <taxon>Ecdysozoa</taxon>
        <taxon>Nematoda</taxon>
        <taxon>Chromadorea</taxon>
        <taxon>Rhabditida</taxon>
        <taxon>Tylenchina</taxon>
        <taxon>Panagrolaimomorpha</taxon>
        <taxon>Strongyloidoidea</taxon>
        <taxon>Strongyloididae</taxon>
        <taxon>Strongyloides</taxon>
    </lineage>
</organism>
<keyword evidence="2" id="KW-1185">Reference proteome</keyword>
<accession>A0A0K0F2Z4</accession>
<proteinExistence type="predicted"/>
<evidence type="ECO:0000256" key="1">
    <source>
        <dbReference type="SAM" id="MobiDB-lite"/>
    </source>
</evidence>
<protein>
    <submittedName>
        <fullName evidence="3">Alba domain-containing protein</fullName>
    </submittedName>
</protein>
<name>A0A0K0F2Z4_STRVS</name>